<dbReference type="EMBL" id="CABIJS010000089">
    <property type="protein sequence ID" value="VUZ42521.1"/>
    <property type="molecule type" value="Genomic_DNA"/>
</dbReference>
<name>A0A564Y5K2_HYMDI</name>
<proteinExistence type="predicted"/>
<keyword evidence="2" id="KW-0732">Signal</keyword>
<evidence type="ECO:0000256" key="2">
    <source>
        <dbReference type="SAM" id="SignalP"/>
    </source>
</evidence>
<gene>
    <name evidence="3" type="ORF">WMSIL1_LOCUS3187</name>
</gene>
<feature type="chain" id="PRO_5021733996" evidence="2">
    <location>
        <begin position="25"/>
        <end position="186"/>
    </location>
</feature>
<feature type="signal peptide" evidence="2">
    <location>
        <begin position="1"/>
        <end position="24"/>
    </location>
</feature>
<dbReference type="Proteomes" id="UP000321570">
    <property type="component" value="Unassembled WGS sequence"/>
</dbReference>
<feature type="non-terminal residue" evidence="3">
    <location>
        <position position="1"/>
    </location>
</feature>
<dbReference type="AlphaFoldDB" id="A0A564Y5K2"/>
<feature type="region of interest" description="Disordered" evidence="1">
    <location>
        <begin position="165"/>
        <end position="186"/>
    </location>
</feature>
<evidence type="ECO:0000313" key="4">
    <source>
        <dbReference type="Proteomes" id="UP000321570"/>
    </source>
</evidence>
<protein>
    <submittedName>
        <fullName evidence="3">Uncharacterized protein</fullName>
    </submittedName>
</protein>
<keyword evidence="4" id="KW-1185">Reference proteome</keyword>
<reference evidence="3 4" key="1">
    <citation type="submission" date="2019-07" db="EMBL/GenBank/DDBJ databases">
        <authorList>
            <person name="Jastrzebski P J."/>
            <person name="Paukszto L."/>
            <person name="Jastrzebski P J."/>
        </authorList>
    </citation>
    <scope>NUCLEOTIDE SEQUENCE [LARGE SCALE GENOMIC DNA]</scope>
    <source>
        <strain evidence="3 4">WMS-il1</strain>
    </source>
</reference>
<evidence type="ECO:0000313" key="3">
    <source>
        <dbReference type="EMBL" id="VUZ42521.1"/>
    </source>
</evidence>
<organism evidence="3 4">
    <name type="scientific">Hymenolepis diminuta</name>
    <name type="common">Rat tapeworm</name>
    <dbReference type="NCBI Taxonomy" id="6216"/>
    <lineage>
        <taxon>Eukaryota</taxon>
        <taxon>Metazoa</taxon>
        <taxon>Spiralia</taxon>
        <taxon>Lophotrochozoa</taxon>
        <taxon>Platyhelminthes</taxon>
        <taxon>Cestoda</taxon>
        <taxon>Eucestoda</taxon>
        <taxon>Cyclophyllidea</taxon>
        <taxon>Hymenolepididae</taxon>
        <taxon>Hymenolepis</taxon>
    </lineage>
</organism>
<accession>A0A564Y5K2</accession>
<evidence type="ECO:0000256" key="1">
    <source>
        <dbReference type="SAM" id="MobiDB-lite"/>
    </source>
</evidence>
<feature type="compositionally biased region" description="Polar residues" evidence="1">
    <location>
        <begin position="165"/>
        <end position="179"/>
    </location>
</feature>
<sequence length="186" mass="20607">NLSTVSRFLLWFITFSSLCTEIKALSTKFEGSKYVDTSITPMFFVPSTYSIRHSASVGILDPPAAEDGTTHVLEFIRDLISGKFFESWFNKHYRRTVQVSIFTSGFQTKPWLPIKIRPLKLMEESPNVKLQELVRGGVKMASLTPDSALIDFDAISASIPQSGQFAAQSNPSAGRNMPSSCPCCRG</sequence>